<dbReference type="RefSeq" id="WP_134256794.1">
    <property type="nucleotide sequence ID" value="NZ_SNSG01000032.1"/>
</dbReference>
<dbReference type="AlphaFoldDB" id="A0AAX2RKI7"/>
<sequence length="78" mass="8850">MKFTVIAIAVDLTAAPPTYTEPRTEVIDTETNELFAECSTIQDVEFAYEKFWNYLNGPDHVHNRRQKVKVLSVDSASS</sequence>
<comment type="caution">
    <text evidence="1">The sequence shown here is derived from an EMBL/GenBank/DDBJ whole genome shotgun (WGS) entry which is preliminary data.</text>
</comment>
<dbReference type="EMBL" id="SNSQ01000035">
    <property type="protein sequence ID" value="TEU41576.1"/>
    <property type="molecule type" value="Genomic_DNA"/>
</dbReference>
<evidence type="ECO:0000313" key="1">
    <source>
        <dbReference type="EMBL" id="TEU41576.1"/>
    </source>
</evidence>
<proteinExistence type="predicted"/>
<evidence type="ECO:0000313" key="2">
    <source>
        <dbReference type="Proteomes" id="UP000298234"/>
    </source>
</evidence>
<gene>
    <name evidence="1" type="ORF">E3D37_26520</name>
</gene>
<name>A0AAX2RKI7_BURCE</name>
<reference evidence="1 2" key="1">
    <citation type="submission" date="2019-03" db="EMBL/GenBank/DDBJ databases">
        <title>Burkholderia cepacia outbreak.</title>
        <authorList>
            <person name="Farzana R."/>
            <person name="Walsh T.R."/>
        </authorList>
    </citation>
    <scope>NUCLEOTIDE SEQUENCE [LARGE SCALE GENOMIC DNA]</scope>
    <source>
        <strain evidence="2">d13</strain>
    </source>
</reference>
<organism evidence="1 2">
    <name type="scientific">Burkholderia cepacia</name>
    <name type="common">Pseudomonas cepacia</name>
    <dbReference type="NCBI Taxonomy" id="292"/>
    <lineage>
        <taxon>Bacteria</taxon>
        <taxon>Pseudomonadati</taxon>
        <taxon>Pseudomonadota</taxon>
        <taxon>Betaproteobacteria</taxon>
        <taxon>Burkholderiales</taxon>
        <taxon>Burkholderiaceae</taxon>
        <taxon>Burkholderia</taxon>
        <taxon>Burkholderia cepacia complex</taxon>
    </lineage>
</organism>
<accession>A0AAX2RKI7</accession>
<dbReference type="Proteomes" id="UP000298234">
    <property type="component" value="Unassembled WGS sequence"/>
</dbReference>
<protein>
    <submittedName>
        <fullName evidence="1">Uncharacterized protein</fullName>
    </submittedName>
</protein>